<evidence type="ECO:0000256" key="1">
    <source>
        <dbReference type="ARBA" id="ARBA00002936"/>
    </source>
</evidence>
<dbReference type="EMBL" id="VXAV01002351">
    <property type="protein sequence ID" value="NXL85325.1"/>
    <property type="molecule type" value="Genomic_DNA"/>
</dbReference>
<comment type="similarity">
    <text evidence="11">Belongs to the G-protein coupled receptor 1 family.</text>
</comment>
<evidence type="ECO:0000313" key="15">
    <source>
        <dbReference type="Proteomes" id="UP000562322"/>
    </source>
</evidence>
<evidence type="ECO:0000256" key="2">
    <source>
        <dbReference type="ARBA" id="ARBA00004651"/>
    </source>
</evidence>
<dbReference type="PROSITE" id="PS00237">
    <property type="entry name" value="G_PROTEIN_RECEP_F1_1"/>
    <property type="match status" value="1"/>
</dbReference>
<dbReference type="Proteomes" id="UP000562322">
    <property type="component" value="Unassembled WGS sequence"/>
</dbReference>
<dbReference type="PRINTS" id="PR00237">
    <property type="entry name" value="GPCRRHODOPSN"/>
</dbReference>
<keyword evidence="12" id="KW-0716">Sensory transduction</keyword>
<evidence type="ECO:0000256" key="9">
    <source>
        <dbReference type="ARBA" id="ARBA00023180"/>
    </source>
</evidence>
<evidence type="ECO:0000256" key="4">
    <source>
        <dbReference type="ARBA" id="ARBA00022692"/>
    </source>
</evidence>
<keyword evidence="7 12" id="KW-0472">Membrane</keyword>
<dbReference type="GO" id="GO:0005886">
    <property type="term" value="C:plasma membrane"/>
    <property type="evidence" value="ECO:0007669"/>
    <property type="project" value="UniProtKB-SubCell"/>
</dbReference>
<keyword evidence="10 11" id="KW-0807">Transducer</keyword>
<keyword evidence="9" id="KW-0325">Glycoprotein</keyword>
<evidence type="ECO:0000256" key="7">
    <source>
        <dbReference type="ARBA" id="ARBA00023136"/>
    </source>
</evidence>
<keyword evidence="12" id="KW-0552">Olfaction</keyword>
<keyword evidence="15" id="KW-1185">Reference proteome</keyword>
<dbReference type="PANTHER" id="PTHR48018">
    <property type="entry name" value="OLFACTORY RECEPTOR"/>
    <property type="match status" value="1"/>
</dbReference>
<comment type="caution">
    <text evidence="14">The sequence shown here is derived from an EMBL/GenBank/DDBJ whole genome shotgun (WGS) entry which is preliminary data.</text>
</comment>
<organism evidence="14 15">
    <name type="scientific">Alectura lathami</name>
    <name type="common">Australian brush turkey</name>
    <dbReference type="NCBI Taxonomy" id="81907"/>
    <lineage>
        <taxon>Eukaryota</taxon>
        <taxon>Metazoa</taxon>
        <taxon>Chordata</taxon>
        <taxon>Craniata</taxon>
        <taxon>Vertebrata</taxon>
        <taxon>Euteleostomi</taxon>
        <taxon>Archelosauria</taxon>
        <taxon>Archosauria</taxon>
        <taxon>Dinosauria</taxon>
        <taxon>Saurischia</taxon>
        <taxon>Theropoda</taxon>
        <taxon>Coelurosauria</taxon>
        <taxon>Aves</taxon>
        <taxon>Neognathae</taxon>
        <taxon>Galloanserae</taxon>
        <taxon>Galliformes</taxon>
        <taxon>Megapodiidae</taxon>
        <taxon>Alectura</taxon>
    </lineage>
</organism>
<dbReference type="InterPro" id="IPR000276">
    <property type="entry name" value="GPCR_Rhodpsn"/>
</dbReference>
<evidence type="ECO:0000256" key="12">
    <source>
        <dbReference type="RuleBase" id="RU363047"/>
    </source>
</evidence>
<dbReference type="Pfam" id="PF13853">
    <property type="entry name" value="7tm_4"/>
    <property type="match status" value="1"/>
</dbReference>
<feature type="domain" description="G-protein coupled receptors family 1 profile" evidence="13">
    <location>
        <begin position="41"/>
        <end position="298"/>
    </location>
</feature>
<evidence type="ECO:0000256" key="3">
    <source>
        <dbReference type="ARBA" id="ARBA00022475"/>
    </source>
</evidence>
<dbReference type="Gene3D" id="1.20.1070.10">
    <property type="entry name" value="Rhodopsin 7-helix transmembrane proteins"/>
    <property type="match status" value="1"/>
</dbReference>
<evidence type="ECO:0000256" key="5">
    <source>
        <dbReference type="ARBA" id="ARBA00022989"/>
    </source>
</evidence>
<keyword evidence="8 11" id="KW-0675">Receptor</keyword>
<dbReference type="PRINTS" id="PR00245">
    <property type="entry name" value="OLFACTORYR"/>
</dbReference>
<protein>
    <recommendedName>
        <fullName evidence="12">Olfactory receptor</fullName>
    </recommendedName>
</protein>
<dbReference type="InterPro" id="IPR017452">
    <property type="entry name" value="GPCR_Rhodpsn_7TM"/>
</dbReference>
<reference evidence="14 15" key="1">
    <citation type="submission" date="2019-09" db="EMBL/GenBank/DDBJ databases">
        <title>Bird 10,000 Genomes (B10K) Project - Family phase.</title>
        <authorList>
            <person name="Zhang G."/>
        </authorList>
    </citation>
    <scope>NUCLEOTIDE SEQUENCE [LARGE SCALE GENOMIC DNA]</scope>
    <source>
        <strain evidence="14">B10K-DU-001-39</strain>
        <tissue evidence="14">Muscle</tissue>
    </source>
</reference>
<comment type="caution">
    <text evidence="12">Lacks conserved residue(s) required for the propagation of feature annotation.</text>
</comment>
<proteinExistence type="inferred from homology"/>
<evidence type="ECO:0000259" key="13">
    <source>
        <dbReference type="PROSITE" id="PS50262"/>
    </source>
</evidence>
<evidence type="ECO:0000256" key="10">
    <source>
        <dbReference type="ARBA" id="ARBA00023224"/>
    </source>
</evidence>
<keyword evidence="5 12" id="KW-1133">Transmembrane helix</keyword>
<evidence type="ECO:0000256" key="8">
    <source>
        <dbReference type="ARBA" id="ARBA00023170"/>
    </source>
</evidence>
<dbReference type="OrthoDB" id="9902777at2759"/>
<feature type="transmembrane region" description="Helical" evidence="12">
    <location>
        <begin position="141"/>
        <end position="162"/>
    </location>
</feature>
<evidence type="ECO:0000256" key="11">
    <source>
        <dbReference type="RuleBase" id="RU000688"/>
    </source>
</evidence>
<keyword evidence="6 11" id="KW-0297">G-protein coupled receptor</keyword>
<gene>
    <name evidence="14" type="primary">Or9i1</name>
    <name evidence="14" type="ORF">ALELAT_R00012</name>
</gene>
<dbReference type="PROSITE" id="PS50262">
    <property type="entry name" value="G_PROTEIN_RECEP_F1_2"/>
    <property type="match status" value="1"/>
</dbReference>
<dbReference type="GO" id="GO:0004930">
    <property type="term" value="F:G protein-coupled receptor activity"/>
    <property type="evidence" value="ECO:0007669"/>
    <property type="project" value="UniProtKB-KW"/>
</dbReference>
<comment type="function">
    <text evidence="1">Odorant receptor.</text>
</comment>
<feature type="non-terminal residue" evidence="14">
    <location>
        <position position="319"/>
    </location>
</feature>
<feature type="transmembrane region" description="Helical" evidence="12">
    <location>
        <begin position="60"/>
        <end position="78"/>
    </location>
</feature>
<feature type="non-terminal residue" evidence="14">
    <location>
        <position position="1"/>
    </location>
</feature>
<dbReference type="AlphaFoldDB" id="A0A7L0W1P2"/>
<dbReference type="FunFam" id="1.20.1070.10:FF:000015">
    <property type="entry name" value="Olfactory receptor"/>
    <property type="match status" value="1"/>
</dbReference>
<accession>A0A7L0W1P2</accession>
<keyword evidence="3 12" id="KW-1003">Cell membrane</keyword>
<comment type="subcellular location">
    <subcellularLocation>
        <location evidence="2 12">Cell membrane</location>
        <topology evidence="2 12">Multi-pass membrane protein</topology>
    </subcellularLocation>
</comment>
<feature type="transmembrane region" description="Helical" evidence="12">
    <location>
        <begin position="98"/>
        <end position="120"/>
    </location>
</feature>
<evidence type="ECO:0000313" key="14">
    <source>
        <dbReference type="EMBL" id="NXL85325.1"/>
    </source>
</evidence>
<evidence type="ECO:0000256" key="6">
    <source>
        <dbReference type="ARBA" id="ARBA00023040"/>
    </source>
</evidence>
<name>A0A7L0W1P2_ALELA</name>
<dbReference type="InterPro" id="IPR000725">
    <property type="entry name" value="Olfact_rcpt"/>
</dbReference>
<dbReference type="GO" id="GO:0004984">
    <property type="term" value="F:olfactory receptor activity"/>
    <property type="evidence" value="ECO:0007669"/>
    <property type="project" value="InterPro"/>
</dbReference>
<sequence length="319" mass="35836">MNGENITGVSGFILLGFSDVPQLHTPMFITFSSLYALTVMGNLLLMLLINTDCQLHAPMYFFLSHLSFMDLCLSSAVTPKALQVFLLGRSHISLAGCFAQMYFFLMIAVSECFLLGVMAYDRYAAVCQPLLYASLMSRARCYRMTMLVYAAGFLTSLVHTVLAGRLSFCRLRSINHFFCELPTLLHLSCSRGKNNTYLDEYLSHFIYMFLQMHRQNFSETCSIWCAGRTGAGSNLELSAGSRLKTFSTCASHLAAVTIYFMPGLLNHLLHGKVSSQGEEKLVSIFYTMLTPMLNPLVYSLRNTEVKGALRRLWGRRLLS</sequence>
<feature type="transmembrane region" description="Helical" evidence="12">
    <location>
        <begin position="27"/>
        <end position="48"/>
    </location>
</feature>
<dbReference type="SUPFAM" id="SSF81321">
    <property type="entry name" value="Family A G protein-coupled receptor-like"/>
    <property type="match status" value="1"/>
</dbReference>
<keyword evidence="4 11" id="KW-0812">Transmembrane</keyword>